<feature type="region of interest" description="Disordered" evidence="6">
    <location>
        <begin position="25"/>
        <end position="53"/>
    </location>
</feature>
<evidence type="ECO:0000313" key="8">
    <source>
        <dbReference type="EMBL" id="RED76926.1"/>
    </source>
</evidence>
<dbReference type="Pfam" id="PF01497">
    <property type="entry name" value="Peripla_BP_2"/>
    <property type="match status" value="1"/>
</dbReference>
<comment type="similarity">
    <text evidence="2">Belongs to the bacterial solute-binding protein 8 family.</text>
</comment>
<dbReference type="OrthoDB" id="9793175at2"/>
<evidence type="ECO:0000256" key="1">
    <source>
        <dbReference type="ARBA" id="ARBA00004196"/>
    </source>
</evidence>
<dbReference type="SUPFAM" id="SSF53807">
    <property type="entry name" value="Helical backbone' metal receptor"/>
    <property type="match status" value="1"/>
</dbReference>
<feature type="domain" description="Fe/B12 periplasmic-binding" evidence="7">
    <location>
        <begin position="75"/>
        <end position="333"/>
    </location>
</feature>
<dbReference type="CDD" id="cd01146">
    <property type="entry name" value="FhuD"/>
    <property type="match status" value="1"/>
</dbReference>
<dbReference type="InterPro" id="IPR051313">
    <property type="entry name" value="Bact_iron-sidero_bind"/>
</dbReference>
<evidence type="ECO:0000256" key="4">
    <source>
        <dbReference type="ARBA" id="ARBA00022729"/>
    </source>
</evidence>
<evidence type="ECO:0000256" key="2">
    <source>
        <dbReference type="ARBA" id="ARBA00008814"/>
    </source>
</evidence>
<evidence type="ECO:0000259" key="7">
    <source>
        <dbReference type="PROSITE" id="PS50983"/>
    </source>
</evidence>
<accession>A0A3D9JU00</accession>
<evidence type="ECO:0000256" key="3">
    <source>
        <dbReference type="ARBA" id="ARBA00022448"/>
    </source>
</evidence>
<dbReference type="PANTHER" id="PTHR30532:SF24">
    <property type="entry name" value="FERRIC ENTEROBACTIN-BINDING PERIPLASMIC PROTEIN FEPB"/>
    <property type="match status" value="1"/>
</dbReference>
<dbReference type="RefSeq" id="WP_116061392.1">
    <property type="nucleotide sequence ID" value="NZ_QRDZ01000010.1"/>
</dbReference>
<comment type="subcellular location">
    <subcellularLocation>
        <location evidence="1">Cell envelope</location>
    </subcellularLocation>
</comment>
<dbReference type="GO" id="GO:0030288">
    <property type="term" value="C:outer membrane-bounded periplasmic space"/>
    <property type="evidence" value="ECO:0007669"/>
    <property type="project" value="TreeGrafter"/>
</dbReference>
<dbReference type="InterPro" id="IPR002491">
    <property type="entry name" value="ABC_transptr_periplasmic_BD"/>
</dbReference>
<dbReference type="EMBL" id="QRDZ01000010">
    <property type="protein sequence ID" value="RED76926.1"/>
    <property type="molecule type" value="Genomic_DNA"/>
</dbReference>
<keyword evidence="3" id="KW-0813">Transport</keyword>
<dbReference type="GO" id="GO:1901678">
    <property type="term" value="P:iron coordination entity transport"/>
    <property type="evidence" value="ECO:0007669"/>
    <property type="project" value="UniProtKB-ARBA"/>
</dbReference>
<dbReference type="PROSITE" id="PS50983">
    <property type="entry name" value="FE_B12_PBP"/>
    <property type="match status" value="1"/>
</dbReference>
<keyword evidence="9" id="KW-1185">Reference proteome</keyword>
<protein>
    <submittedName>
        <fullName evidence="8">Iron complex transport system substrate-binding protein</fullName>
    </submittedName>
</protein>
<dbReference type="Proteomes" id="UP000256977">
    <property type="component" value="Unassembled WGS sequence"/>
</dbReference>
<feature type="compositionally biased region" description="Polar residues" evidence="6">
    <location>
        <begin position="27"/>
        <end position="48"/>
    </location>
</feature>
<gene>
    <name evidence="8" type="ORF">DFP98_110149</name>
</gene>
<proteinExistence type="inferred from homology"/>
<name>A0A3D9JU00_9BACL</name>
<keyword evidence="5" id="KW-0175">Coiled coil</keyword>
<evidence type="ECO:0000256" key="6">
    <source>
        <dbReference type="SAM" id="MobiDB-lite"/>
    </source>
</evidence>
<organism evidence="8 9">
    <name type="scientific">Cohnella phaseoli</name>
    <dbReference type="NCBI Taxonomy" id="456490"/>
    <lineage>
        <taxon>Bacteria</taxon>
        <taxon>Bacillati</taxon>
        <taxon>Bacillota</taxon>
        <taxon>Bacilli</taxon>
        <taxon>Bacillales</taxon>
        <taxon>Paenibacillaceae</taxon>
        <taxon>Cohnella</taxon>
    </lineage>
</organism>
<dbReference type="Gene3D" id="3.40.50.1980">
    <property type="entry name" value="Nitrogenase molybdenum iron protein domain"/>
    <property type="match status" value="2"/>
</dbReference>
<dbReference type="PROSITE" id="PS51257">
    <property type="entry name" value="PROKAR_LIPOPROTEIN"/>
    <property type="match status" value="1"/>
</dbReference>
<evidence type="ECO:0000256" key="5">
    <source>
        <dbReference type="SAM" id="Coils"/>
    </source>
</evidence>
<sequence>MKKMMGLIVSIALLAGMLVGCTETPKAGSSGSTNPASSETGSPKSANSEPEAKEWPRTYVDALGRQVVLEKKPERIALLFFRNFEHLFLLGESPIAATDINVLEEWESLAPYKNNEIADLGSIANPNIEKLLALDPDLIIAVSSRYESYGGKLDQIAPVVTVDSNENNWQGALREYGKILGKERKAEDEIARLENYIVESSAQLEAYRDKTFSVTMLADNQYWAFTTQFIFDKDNGLGLNPPNQYVDMSSKGEQISLERLTVIDPDYMFVADLGGSSEKLKGYLQELEKDAVWNSLQSVKNNHMFPLDSSIAAGGPLAIELGVKTIVENVLSQ</sequence>
<reference evidence="8 9" key="1">
    <citation type="submission" date="2018-07" db="EMBL/GenBank/DDBJ databases">
        <title>Genomic Encyclopedia of Type Strains, Phase III (KMG-III): the genomes of soil and plant-associated and newly described type strains.</title>
        <authorList>
            <person name="Whitman W."/>
        </authorList>
    </citation>
    <scope>NUCLEOTIDE SEQUENCE [LARGE SCALE GENOMIC DNA]</scope>
    <source>
        <strain evidence="8 9">CECT 7287</strain>
    </source>
</reference>
<comment type="caution">
    <text evidence="8">The sequence shown here is derived from an EMBL/GenBank/DDBJ whole genome shotgun (WGS) entry which is preliminary data.</text>
</comment>
<evidence type="ECO:0000313" key="9">
    <source>
        <dbReference type="Proteomes" id="UP000256977"/>
    </source>
</evidence>
<feature type="coiled-coil region" evidence="5">
    <location>
        <begin position="183"/>
        <end position="210"/>
    </location>
</feature>
<keyword evidence="4" id="KW-0732">Signal</keyword>
<dbReference type="AlphaFoldDB" id="A0A3D9JU00"/>
<dbReference type="PANTHER" id="PTHR30532">
    <property type="entry name" value="IRON III DICITRATE-BINDING PERIPLASMIC PROTEIN"/>
    <property type="match status" value="1"/>
</dbReference>